<name>A0A1C4DGP2_BACTU</name>
<accession>A0A1C4DGP2</accession>
<gene>
    <name evidence="1" type="ORF">BTT61001_02408</name>
</gene>
<protein>
    <submittedName>
        <fullName evidence="1">Uncharacterized protein</fullName>
    </submittedName>
</protein>
<proteinExistence type="predicted"/>
<evidence type="ECO:0000313" key="1">
    <source>
        <dbReference type="EMBL" id="SCC30527.1"/>
    </source>
</evidence>
<reference evidence="1 2" key="1">
    <citation type="submission" date="2016-08" db="EMBL/GenBank/DDBJ databases">
        <authorList>
            <person name="Seilhamer J.J."/>
        </authorList>
    </citation>
    <scope>NUCLEOTIDE SEQUENCE [LARGE SCALE GENOMIC DNA]</scope>
    <source>
        <strain evidence="1 2">IEBC_T61001</strain>
    </source>
</reference>
<dbReference type="AlphaFoldDB" id="A0A1C4DGP2"/>
<dbReference type="EMBL" id="FMBI01000028">
    <property type="protein sequence ID" value="SCC30527.1"/>
    <property type="molecule type" value="Genomic_DNA"/>
</dbReference>
<organism evidence="1 2">
    <name type="scientific">Bacillus thuringiensis</name>
    <dbReference type="NCBI Taxonomy" id="1428"/>
    <lineage>
        <taxon>Bacteria</taxon>
        <taxon>Bacillati</taxon>
        <taxon>Bacillota</taxon>
        <taxon>Bacilli</taxon>
        <taxon>Bacillales</taxon>
        <taxon>Bacillaceae</taxon>
        <taxon>Bacillus</taxon>
        <taxon>Bacillus cereus group</taxon>
    </lineage>
</organism>
<sequence length="60" mass="6818">MQLRLFEETLAKCILAAENIKEAYGTTQVDPINTLRREGLLGPELTDIFETILRKVNLTI</sequence>
<evidence type="ECO:0000313" key="2">
    <source>
        <dbReference type="Proteomes" id="UP000195991"/>
    </source>
</evidence>
<dbReference type="Proteomes" id="UP000195991">
    <property type="component" value="Unassembled WGS sequence"/>
</dbReference>